<dbReference type="AlphaFoldDB" id="A0AAE0S8Y6"/>
<keyword evidence="1" id="KW-0812">Transmembrane</keyword>
<proteinExistence type="predicted"/>
<comment type="caution">
    <text evidence="2">The sequence shown here is derived from an EMBL/GenBank/DDBJ whole genome shotgun (WGS) entry which is preliminary data.</text>
</comment>
<reference evidence="2" key="2">
    <citation type="journal article" date="2021" name="Genome Biol. Evol.">
        <title>Developing a high-quality reference genome for a parasitic bivalve with doubly uniparental inheritance (Bivalvia: Unionida).</title>
        <authorList>
            <person name="Smith C.H."/>
        </authorList>
    </citation>
    <scope>NUCLEOTIDE SEQUENCE</scope>
    <source>
        <strain evidence="2">CHS0354</strain>
        <tissue evidence="2">Mantle</tissue>
    </source>
</reference>
<evidence type="ECO:0000256" key="1">
    <source>
        <dbReference type="SAM" id="Phobius"/>
    </source>
</evidence>
<keyword evidence="3" id="KW-1185">Reference proteome</keyword>
<protein>
    <submittedName>
        <fullName evidence="2">Uncharacterized protein</fullName>
    </submittedName>
</protein>
<keyword evidence="1" id="KW-1133">Transmembrane helix</keyword>
<sequence>MTRPSTWPTNPPFLQLINKSGHKWAYNFFVYGQLWATLQMCLYGHHTANSFNTSTSCSSVGLDNGSTFYYSILCAGFFLSTITAEMVKACTTGKKFTLH</sequence>
<evidence type="ECO:0000313" key="2">
    <source>
        <dbReference type="EMBL" id="KAK3587556.1"/>
    </source>
</evidence>
<evidence type="ECO:0000313" key="3">
    <source>
        <dbReference type="Proteomes" id="UP001195483"/>
    </source>
</evidence>
<accession>A0AAE0S8Y6</accession>
<keyword evidence="1" id="KW-0472">Membrane</keyword>
<name>A0AAE0S8Y6_9BIVA</name>
<organism evidence="2 3">
    <name type="scientific">Potamilus streckersoni</name>
    <dbReference type="NCBI Taxonomy" id="2493646"/>
    <lineage>
        <taxon>Eukaryota</taxon>
        <taxon>Metazoa</taxon>
        <taxon>Spiralia</taxon>
        <taxon>Lophotrochozoa</taxon>
        <taxon>Mollusca</taxon>
        <taxon>Bivalvia</taxon>
        <taxon>Autobranchia</taxon>
        <taxon>Heteroconchia</taxon>
        <taxon>Palaeoheterodonta</taxon>
        <taxon>Unionida</taxon>
        <taxon>Unionoidea</taxon>
        <taxon>Unionidae</taxon>
        <taxon>Ambleminae</taxon>
        <taxon>Lampsilini</taxon>
        <taxon>Potamilus</taxon>
    </lineage>
</organism>
<gene>
    <name evidence="2" type="ORF">CHS0354_004845</name>
</gene>
<dbReference type="Proteomes" id="UP001195483">
    <property type="component" value="Unassembled WGS sequence"/>
</dbReference>
<dbReference type="EMBL" id="JAEAOA010000355">
    <property type="protein sequence ID" value="KAK3587556.1"/>
    <property type="molecule type" value="Genomic_DNA"/>
</dbReference>
<feature type="transmembrane region" description="Helical" evidence="1">
    <location>
        <begin position="68"/>
        <end position="87"/>
    </location>
</feature>
<reference evidence="2" key="1">
    <citation type="journal article" date="2021" name="Genome Biol. Evol.">
        <title>A High-Quality Reference Genome for a Parasitic Bivalve with Doubly Uniparental Inheritance (Bivalvia: Unionida).</title>
        <authorList>
            <person name="Smith C.H."/>
        </authorList>
    </citation>
    <scope>NUCLEOTIDE SEQUENCE</scope>
    <source>
        <strain evidence="2">CHS0354</strain>
    </source>
</reference>
<reference evidence="2" key="3">
    <citation type="submission" date="2023-05" db="EMBL/GenBank/DDBJ databases">
        <authorList>
            <person name="Smith C.H."/>
        </authorList>
    </citation>
    <scope>NUCLEOTIDE SEQUENCE</scope>
    <source>
        <strain evidence="2">CHS0354</strain>
        <tissue evidence="2">Mantle</tissue>
    </source>
</reference>